<dbReference type="InterPro" id="IPR050573">
    <property type="entry name" value="SDH/FRD_Iron-Sulfur"/>
</dbReference>
<dbReference type="PANTHER" id="PTHR11921">
    <property type="entry name" value="SUCCINATE DEHYDROGENASE IRON-SULFUR PROTEIN"/>
    <property type="match status" value="1"/>
</dbReference>
<evidence type="ECO:0000256" key="10">
    <source>
        <dbReference type="ARBA" id="ARBA00023002"/>
    </source>
</evidence>
<keyword evidence="7" id="KW-0816">Tricarboxylic acid cycle</keyword>
<keyword evidence="11" id="KW-0408">Iron</keyword>
<comment type="pathway">
    <text evidence="3">Carbohydrate metabolism; tricarboxylic acid cycle.</text>
</comment>
<dbReference type="RefSeq" id="WP_101648689.1">
    <property type="nucleotide sequence ID" value="NZ_PGVE01000055.1"/>
</dbReference>
<dbReference type="GO" id="GO:0022904">
    <property type="term" value="P:respiratory electron transport chain"/>
    <property type="evidence" value="ECO:0007669"/>
    <property type="project" value="TreeGrafter"/>
</dbReference>
<dbReference type="EMBL" id="PGVE01000055">
    <property type="protein sequence ID" value="PLS03418.1"/>
    <property type="molecule type" value="Genomic_DNA"/>
</dbReference>
<dbReference type="SUPFAM" id="SSF54292">
    <property type="entry name" value="2Fe-2S ferredoxin-like"/>
    <property type="match status" value="1"/>
</dbReference>
<proteinExistence type="inferred from homology"/>
<name>A0A2N5HD33_9BACI</name>
<gene>
    <name evidence="16" type="ORF">CVD27_14870</name>
</gene>
<feature type="domain" description="4Fe-4S ferredoxin-type" evidence="15">
    <location>
        <begin position="194"/>
        <end position="225"/>
    </location>
</feature>
<evidence type="ECO:0000256" key="6">
    <source>
        <dbReference type="ARBA" id="ARBA00022485"/>
    </source>
</evidence>
<comment type="cofactor">
    <cofactor evidence="2">
        <name>[4Fe-4S] cluster</name>
        <dbReference type="ChEBI" id="CHEBI:49883"/>
    </cofactor>
</comment>
<dbReference type="Pfam" id="PF13183">
    <property type="entry name" value="Fer4_8"/>
    <property type="match status" value="1"/>
</dbReference>
<dbReference type="InterPro" id="IPR017900">
    <property type="entry name" value="4Fe4S_Fe_S_CS"/>
</dbReference>
<evidence type="ECO:0000256" key="9">
    <source>
        <dbReference type="ARBA" id="ARBA00022723"/>
    </source>
</evidence>
<dbReference type="InterPro" id="IPR025192">
    <property type="entry name" value="Succ_DH/fum_Rdtase_N"/>
</dbReference>
<comment type="cofactor">
    <cofactor evidence="1">
        <name>[3Fe-4S] cluster</name>
        <dbReference type="ChEBI" id="CHEBI:21137"/>
    </cofactor>
</comment>
<keyword evidence="9" id="KW-0479">Metal-binding</keyword>
<comment type="caution">
    <text evidence="16">The sequence shown here is derived from an EMBL/GenBank/DDBJ whole genome shotgun (WGS) entry which is preliminary data.</text>
</comment>
<dbReference type="InterPro" id="IPR001041">
    <property type="entry name" value="2Fe-2S_ferredoxin-type"/>
</dbReference>
<evidence type="ECO:0000256" key="3">
    <source>
        <dbReference type="ARBA" id="ARBA00005163"/>
    </source>
</evidence>
<protein>
    <recommendedName>
        <fullName evidence="5">succinate dehydrogenase</fullName>
        <ecNumber evidence="5">1.3.5.1</ecNumber>
    </recommendedName>
</protein>
<evidence type="ECO:0000256" key="4">
    <source>
        <dbReference type="ARBA" id="ARBA00009433"/>
    </source>
</evidence>
<sequence length="319" mass="36654">MYTTLYFKIKRFDGENKWYQDYELPYEKGKTILWVLTTIREQLDPTLVFTSACRHAICGSCAVKINDNAFLVCKTSLDKVLETFKTNRLTFEPLNNFEVIKDLAVAWEPKMEKMEQVKPWLIPSDEGSKEEGFIQSEEDYHEIAAPTDCILCGVCASECNQLAVNDGTYLDPFILNRAYRFAVDSRDAAPEEHIMPVFENELWKCLHCMQCVTKCPKGIPLTDQISYLRQETIKMGEVKNQGAKHAFAFHDDVKKKGRLNEMTLPIKTDGLVNTAMTKVPFALRMIRKGKINPFHIPKEVEGIKGVRELYKFAQEVSEE</sequence>
<comment type="cofactor">
    <cofactor evidence="14">
        <name>[2Fe-2S] cluster</name>
        <dbReference type="ChEBI" id="CHEBI:190135"/>
    </cofactor>
</comment>
<dbReference type="GO" id="GO:0006099">
    <property type="term" value="P:tricarboxylic acid cycle"/>
    <property type="evidence" value="ECO:0007669"/>
    <property type="project" value="UniProtKB-KW"/>
</dbReference>
<dbReference type="OrthoDB" id="9804391at2"/>
<dbReference type="PANTHER" id="PTHR11921:SF29">
    <property type="entry name" value="SUCCINATE DEHYDROGENASE [UBIQUINONE] IRON-SULFUR SUBUNIT, MITOCHONDRIAL"/>
    <property type="match status" value="1"/>
</dbReference>
<reference evidence="16 17" key="1">
    <citation type="submission" date="2017-11" db="EMBL/GenBank/DDBJ databases">
        <title>Comparitive Functional Genomics of Dry Heat Resistant strains isolated from the Viking Spacecraft.</title>
        <authorList>
            <person name="Seuylemezian A."/>
            <person name="Cooper K."/>
            <person name="Vaishampayan P."/>
        </authorList>
    </citation>
    <scope>NUCLEOTIDE SEQUENCE [LARGE SCALE GENOMIC DNA]</scope>
    <source>
        <strain evidence="16 17">V32-6</strain>
    </source>
</reference>
<dbReference type="InterPro" id="IPR006058">
    <property type="entry name" value="2Fe2S_fd_BS"/>
</dbReference>
<dbReference type="GO" id="GO:0051539">
    <property type="term" value="F:4 iron, 4 sulfur cluster binding"/>
    <property type="evidence" value="ECO:0007669"/>
    <property type="project" value="UniProtKB-KW"/>
</dbReference>
<dbReference type="CDD" id="cd00207">
    <property type="entry name" value="fer2"/>
    <property type="match status" value="1"/>
</dbReference>
<evidence type="ECO:0000259" key="15">
    <source>
        <dbReference type="PROSITE" id="PS51379"/>
    </source>
</evidence>
<dbReference type="PROSITE" id="PS51379">
    <property type="entry name" value="4FE4S_FER_2"/>
    <property type="match status" value="1"/>
</dbReference>
<dbReference type="SUPFAM" id="SSF46548">
    <property type="entry name" value="alpha-helical ferredoxin"/>
    <property type="match status" value="1"/>
</dbReference>
<keyword evidence="12" id="KW-0411">Iron-sulfur</keyword>
<dbReference type="InterPro" id="IPR004489">
    <property type="entry name" value="Succ_DH/fum_Rdtase_Fe-S"/>
</dbReference>
<evidence type="ECO:0000256" key="13">
    <source>
        <dbReference type="ARBA" id="ARBA00023291"/>
    </source>
</evidence>
<dbReference type="NCBIfam" id="TIGR00384">
    <property type="entry name" value="dhsB"/>
    <property type="match status" value="1"/>
</dbReference>
<keyword evidence="10" id="KW-0560">Oxidoreductase</keyword>
<dbReference type="InterPro" id="IPR036010">
    <property type="entry name" value="2Fe-2S_ferredoxin-like_sf"/>
</dbReference>
<dbReference type="InterPro" id="IPR017896">
    <property type="entry name" value="4Fe4S_Fe-S-bd"/>
</dbReference>
<dbReference type="GO" id="GO:0009055">
    <property type="term" value="F:electron transfer activity"/>
    <property type="evidence" value="ECO:0007669"/>
    <property type="project" value="InterPro"/>
</dbReference>
<evidence type="ECO:0000313" key="16">
    <source>
        <dbReference type="EMBL" id="PLS03418.1"/>
    </source>
</evidence>
<dbReference type="GO" id="GO:0008177">
    <property type="term" value="F:succinate dehydrogenase (quinone) activity"/>
    <property type="evidence" value="ECO:0007669"/>
    <property type="project" value="UniProtKB-EC"/>
</dbReference>
<evidence type="ECO:0000256" key="2">
    <source>
        <dbReference type="ARBA" id="ARBA00001966"/>
    </source>
</evidence>
<dbReference type="PROSITE" id="PS00198">
    <property type="entry name" value="4FE4S_FER_1"/>
    <property type="match status" value="1"/>
</dbReference>
<keyword evidence="17" id="KW-1185">Reference proteome</keyword>
<evidence type="ECO:0000256" key="1">
    <source>
        <dbReference type="ARBA" id="ARBA00001927"/>
    </source>
</evidence>
<evidence type="ECO:0000256" key="12">
    <source>
        <dbReference type="ARBA" id="ARBA00023014"/>
    </source>
</evidence>
<dbReference type="FunFam" id="1.10.1060.10:FF:000003">
    <property type="entry name" value="Succinate dehydrogenase iron-sulfur subunit"/>
    <property type="match status" value="1"/>
</dbReference>
<keyword evidence="8" id="KW-0001">2Fe-2S</keyword>
<evidence type="ECO:0000256" key="7">
    <source>
        <dbReference type="ARBA" id="ARBA00022532"/>
    </source>
</evidence>
<evidence type="ECO:0000256" key="14">
    <source>
        <dbReference type="ARBA" id="ARBA00034078"/>
    </source>
</evidence>
<evidence type="ECO:0000256" key="8">
    <source>
        <dbReference type="ARBA" id="ARBA00022714"/>
    </source>
</evidence>
<dbReference type="GO" id="GO:0051537">
    <property type="term" value="F:2 iron, 2 sulfur cluster binding"/>
    <property type="evidence" value="ECO:0007669"/>
    <property type="project" value="UniProtKB-KW"/>
</dbReference>
<keyword evidence="6" id="KW-0004">4Fe-4S</keyword>
<dbReference type="Proteomes" id="UP000234950">
    <property type="component" value="Unassembled WGS sequence"/>
</dbReference>
<dbReference type="InterPro" id="IPR012675">
    <property type="entry name" value="Beta-grasp_dom_sf"/>
</dbReference>
<dbReference type="GO" id="GO:0046872">
    <property type="term" value="F:metal ion binding"/>
    <property type="evidence" value="ECO:0007669"/>
    <property type="project" value="UniProtKB-KW"/>
</dbReference>
<evidence type="ECO:0000313" key="17">
    <source>
        <dbReference type="Proteomes" id="UP000234950"/>
    </source>
</evidence>
<accession>A0A2N5HD33</accession>
<keyword evidence="13" id="KW-0003">3Fe-4S</keyword>
<dbReference type="Gene3D" id="3.10.20.30">
    <property type="match status" value="1"/>
</dbReference>
<dbReference type="GO" id="GO:0051538">
    <property type="term" value="F:3 iron, 4 sulfur cluster binding"/>
    <property type="evidence" value="ECO:0007669"/>
    <property type="project" value="UniProtKB-KW"/>
</dbReference>
<evidence type="ECO:0000256" key="5">
    <source>
        <dbReference type="ARBA" id="ARBA00012792"/>
    </source>
</evidence>
<dbReference type="EC" id="1.3.5.1" evidence="5"/>
<organism evidence="16 17">
    <name type="scientific">Neobacillus cucumis</name>
    <dbReference type="NCBI Taxonomy" id="1740721"/>
    <lineage>
        <taxon>Bacteria</taxon>
        <taxon>Bacillati</taxon>
        <taxon>Bacillota</taxon>
        <taxon>Bacilli</taxon>
        <taxon>Bacillales</taxon>
        <taxon>Bacillaceae</taxon>
        <taxon>Neobacillus</taxon>
    </lineage>
</organism>
<evidence type="ECO:0000256" key="11">
    <source>
        <dbReference type="ARBA" id="ARBA00023004"/>
    </source>
</evidence>
<dbReference type="PROSITE" id="PS00197">
    <property type="entry name" value="2FE2S_FER_1"/>
    <property type="match status" value="1"/>
</dbReference>
<dbReference type="AlphaFoldDB" id="A0A2N5HD33"/>
<comment type="similarity">
    <text evidence="4">Belongs to the succinate dehydrogenase/fumarate reductase iron-sulfur protein family.</text>
</comment>
<dbReference type="Gene3D" id="1.10.1060.10">
    <property type="entry name" value="Alpha-helical ferredoxin"/>
    <property type="match status" value="1"/>
</dbReference>
<dbReference type="InterPro" id="IPR009051">
    <property type="entry name" value="Helical_ferredxn"/>
</dbReference>
<dbReference type="Pfam" id="PF13085">
    <property type="entry name" value="Fer2_3"/>
    <property type="match status" value="1"/>
</dbReference>